<dbReference type="Proteomes" id="UP000504618">
    <property type="component" value="Unplaced"/>
</dbReference>
<protein>
    <submittedName>
        <fullName evidence="3">Uncharacterized protein LOC112452426</fullName>
    </submittedName>
</protein>
<dbReference type="GeneID" id="112452426"/>
<gene>
    <name evidence="3" type="primary">LOC112452426</name>
</gene>
<evidence type="ECO:0000313" key="3">
    <source>
        <dbReference type="RefSeq" id="XP_024868396.1"/>
    </source>
</evidence>
<feature type="compositionally biased region" description="Low complexity" evidence="1">
    <location>
        <begin position="153"/>
        <end position="174"/>
    </location>
</feature>
<name>A0A6J1PG72_9HYME</name>
<dbReference type="AlphaFoldDB" id="A0A6J1PG72"/>
<accession>A0A6J1PG72</accession>
<feature type="region of interest" description="Disordered" evidence="1">
    <location>
        <begin position="145"/>
        <end position="183"/>
    </location>
</feature>
<reference evidence="3" key="1">
    <citation type="submission" date="2025-08" db="UniProtKB">
        <authorList>
            <consortium name="RefSeq"/>
        </authorList>
    </citation>
    <scope>IDENTIFICATION</scope>
    <source>
        <tissue evidence="3">Whole body</tissue>
    </source>
</reference>
<sequence>MDKGVSDRQMSQKFLIPQPPSGDNRSNYKIPPSVAKTKNNEKSNESNVIDYKNISLTMTGEISSGYIHRNSLMQKQPNNNITFIEDTEDDDEQFILNMKTIIDKNYKTQDKENVSLRDLQSKSYLPRKKKCVFSDEDQTLMKRFKRSVDESKASSAASRKSSQSSNKQVVPVSNHGCSTIDTPQTTSIIQHNDMNFGGNTNELFFHAASTMRNNNQRLAPRNAQIVEIVEFEQIIYQDNLFMPTPPQRDDL</sequence>
<feature type="region of interest" description="Disordered" evidence="1">
    <location>
        <begin position="1"/>
        <end position="43"/>
    </location>
</feature>
<evidence type="ECO:0000313" key="2">
    <source>
        <dbReference type="Proteomes" id="UP000504618"/>
    </source>
</evidence>
<keyword evidence="2" id="KW-1185">Reference proteome</keyword>
<evidence type="ECO:0000256" key="1">
    <source>
        <dbReference type="SAM" id="MobiDB-lite"/>
    </source>
</evidence>
<proteinExistence type="predicted"/>
<organism evidence="2 3">
    <name type="scientific">Temnothorax curvispinosus</name>
    <dbReference type="NCBI Taxonomy" id="300111"/>
    <lineage>
        <taxon>Eukaryota</taxon>
        <taxon>Metazoa</taxon>
        <taxon>Ecdysozoa</taxon>
        <taxon>Arthropoda</taxon>
        <taxon>Hexapoda</taxon>
        <taxon>Insecta</taxon>
        <taxon>Pterygota</taxon>
        <taxon>Neoptera</taxon>
        <taxon>Endopterygota</taxon>
        <taxon>Hymenoptera</taxon>
        <taxon>Apocrita</taxon>
        <taxon>Aculeata</taxon>
        <taxon>Formicoidea</taxon>
        <taxon>Formicidae</taxon>
        <taxon>Myrmicinae</taxon>
        <taxon>Temnothorax</taxon>
    </lineage>
</organism>
<dbReference type="RefSeq" id="XP_024868396.1">
    <property type="nucleotide sequence ID" value="XM_025012628.1"/>
</dbReference>
<dbReference type="OrthoDB" id="7606762at2759"/>